<name>A0A1U7DCJ8_9RHOB</name>
<feature type="transmembrane region" description="Helical" evidence="6">
    <location>
        <begin position="260"/>
        <end position="293"/>
    </location>
</feature>
<dbReference type="PANTHER" id="PTHR32196">
    <property type="entry name" value="ABC TRANSPORTER PERMEASE PROTEIN YPHD-RELATED-RELATED"/>
    <property type="match status" value="1"/>
</dbReference>
<dbReference type="AlphaFoldDB" id="A0A1U7DCJ8"/>
<dbReference type="Proteomes" id="UP000186559">
    <property type="component" value="Plasmid pTPRO1"/>
</dbReference>
<keyword evidence="3 6" id="KW-0812">Transmembrane</keyword>
<feature type="transmembrane region" description="Helical" evidence="6">
    <location>
        <begin position="226"/>
        <end position="248"/>
    </location>
</feature>
<protein>
    <submittedName>
        <fullName evidence="7">Monosaccharide ABC transporter membrane protein, CUT2 family</fullName>
    </submittedName>
</protein>
<keyword evidence="7" id="KW-0614">Plasmid</keyword>
<keyword evidence="5 6" id="KW-0472">Membrane</keyword>
<comment type="subcellular location">
    <subcellularLocation>
        <location evidence="1">Cell membrane</location>
        <topology evidence="1">Multi-pass membrane protein</topology>
    </subcellularLocation>
</comment>
<evidence type="ECO:0000256" key="3">
    <source>
        <dbReference type="ARBA" id="ARBA00022692"/>
    </source>
</evidence>
<evidence type="ECO:0000256" key="4">
    <source>
        <dbReference type="ARBA" id="ARBA00022989"/>
    </source>
</evidence>
<feature type="transmembrane region" description="Helical" evidence="6">
    <location>
        <begin position="27"/>
        <end position="49"/>
    </location>
</feature>
<feature type="transmembrane region" description="Helical" evidence="6">
    <location>
        <begin position="174"/>
        <end position="196"/>
    </location>
</feature>
<evidence type="ECO:0000256" key="1">
    <source>
        <dbReference type="ARBA" id="ARBA00004651"/>
    </source>
</evidence>
<dbReference type="Pfam" id="PF02653">
    <property type="entry name" value="BPD_transp_2"/>
    <property type="match status" value="1"/>
</dbReference>
<feature type="transmembrane region" description="Helical" evidence="6">
    <location>
        <begin position="56"/>
        <end position="76"/>
    </location>
</feature>
<keyword evidence="4 6" id="KW-1133">Transmembrane helix</keyword>
<dbReference type="PANTHER" id="PTHR32196:SF72">
    <property type="entry name" value="RIBOSE IMPORT PERMEASE PROTEIN RBSC"/>
    <property type="match status" value="1"/>
</dbReference>
<dbReference type="RefSeq" id="WP_076625531.1">
    <property type="nucleotide sequence ID" value="NZ_CP014797.1"/>
</dbReference>
<feature type="transmembrane region" description="Helical" evidence="6">
    <location>
        <begin position="133"/>
        <end position="153"/>
    </location>
</feature>
<dbReference type="GO" id="GO:0005886">
    <property type="term" value="C:plasma membrane"/>
    <property type="evidence" value="ECO:0007669"/>
    <property type="project" value="UniProtKB-SubCell"/>
</dbReference>
<organism evidence="7 8">
    <name type="scientific">Salipiger profundus</name>
    <dbReference type="NCBI Taxonomy" id="1229727"/>
    <lineage>
        <taxon>Bacteria</taxon>
        <taxon>Pseudomonadati</taxon>
        <taxon>Pseudomonadota</taxon>
        <taxon>Alphaproteobacteria</taxon>
        <taxon>Rhodobacterales</taxon>
        <taxon>Roseobacteraceae</taxon>
        <taxon>Salipiger</taxon>
    </lineage>
</organism>
<evidence type="ECO:0000256" key="5">
    <source>
        <dbReference type="ARBA" id="ARBA00023136"/>
    </source>
</evidence>
<proteinExistence type="predicted"/>
<geneLocation type="plasmid" evidence="8">
    <name>ptpro1</name>
</geneLocation>
<dbReference type="KEGG" id="tpro:Ga0080559_TMP307"/>
<dbReference type="InterPro" id="IPR001851">
    <property type="entry name" value="ABC_transp_permease"/>
</dbReference>
<accession>A0A1U7DCJ8</accession>
<evidence type="ECO:0000313" key="7">
    <source>
        <dbReference type="EMBL" id="APX25790.1"/>
    </source>
</evidence>
<keyword evidence="8" id="KW-1185">Reference proteome</keyword>
<feature type="transmembrane region" description="Helical" evidence="6">
    <location>
        <begin position="305"/>
        <end position="324"/>
    </location>
</feature>
<dbReference type="CDD" id="cd06579">
    <property type="entry name" value="TM_PBP1_transp_AraH_like"/>
    <property type="match status" value="1"/>
</dbReference>
<dbReference type="EMBL" id="CP014797">
    <property type="protein sequence ID" value="APX25790.1"/>
    <property type="molecule type" value="Genomic_DNA"/>
</dbReference>
<sequence length="333" mass="34346">MSDINETAGGSTSGRKGALMELMRHPILGVLVVLVVIFVASALLSPYFLTPYNLSVVARGLAFVALVTIGQASLMILGELDLSLGTIGGLSGILVGMLMVNVGLNPWLAILIALAIGSALGFINGFLTAKLKLHSLVLTIGTAGIYGGAILVLTRGVAITGIPREIQFLGSGSLLGVPMPFIIMLVMLAAGAFLTLKTPFGRYMYAIGNNRDAARMLGIPVDRIRILVFVMAGFLSALAGVLLVARLGTAQPSIGDAWVLGPIAAAVIGGVATTGGVGMIVGAIFGAGIIAIIENIIVLFGVSPYWQGIVSGAIVVIAISFDAISRHWLRKES</sequence>
<reference evidence="7 8" key="1">
    <citation type="submission" date="2016-03" db="EMBL/GenBank/DDBJ databases">
        <title>Deep-sea bacteria in the southern Pacific.</title>
        <authorList>
            <person name="Tang K."/>
        </authorList>
    </citation>
    <scope>NUCLEOTIDE SEQUENCE [LARGE SCALE GENOMIC DNA]</scope>
    <source>
        <strain evidence="7 8">JLT2016</strain>
        <plasmid evidence="8">Plasmid ptpro1</plasmid>
    </source>
</reference>
<dbReference type="GO" id="GO:0022857">
    <property type="term" value="F:transmembrane transporter activity"/>
    <property type="evidence" value="ECO:0007669"/>
    <property type="project" value="InterPro"/>
</dbReference>
<gene>
    <name evidence="7" type="ORF">Ga0080559_TMP307</name>
</gene>
<evidence type="ECO:0000313" key="8">
    <source>
        <dbReference type="Proteomes" id="UP000186559"/>
    </source>
</evidence>
<keyword evidence="2" id="KW-1003">Cell membrane</keyword>
<evidence type="ECO:0000256" key="6">
    <source>
        <dbReference type="SAM" id="Phobius"/>
    </source>
</evidence>
<evidence type="ECO:0000256" key="2">
    <source>
        <dbReference type="ARBA" id="ARBA00022475"/>
    </source>
</evidence>
<feature type="transmembrane region" description="Helical" evidence="6">
    <location>
        <begin position="107"/>
        <end position="127"/>
    </location>
</feature>